<dbReference type="PANTHER" id="PTHR11660">
    <property type="entry name" value="SOLUTE CARRIER FAMILY 40 MEMBER"/>
    <property type="match status" value="1"/>
</dbReference>
<feature type="transmembrane region" description="Helical" evidence="9">
    <location>
        <begin position="178"/>
        <end position="198"/>
    </location>
</feature>
<accession>A0A835Y4G4</accession>
<evidence type="ECO:0000256" key="4">
    <source>
        <dbReference type="ARBA" id="ARBA00022448"/>
    </source>
</evidence>
<evidence type="ECO:0000256" key="1">
    <source>
        <dbReference type="ARBA" id="ARBA00004141"/>
    </source>
</evidence>
<feature type="transmembrane region" description="Helical" evidence="9">
    <location>
        <begin position="27"/>
        <end position="51"/>
    </location>
</feature>
<evidence type="ECO:0000256" key="3">
    <source>
        <dbReference type="ARBA" id="ARBA00006279"/>
    </source>
</evidence>
<dbReference type="InterPro" id="IPR032675">
    <property type="entry name" value="LRR_dom_sf"/>
</dbReference>
<feature type="transmembrane region" description="Helical" evidence="9">
    <location>
        <begin position="488"/>
        <end position="508"/>
    </location>
</feature>
<sequence>MAPNGAPEAGPDFGIHEPGAHRRAKTFLCLSYSLAAIAARSWEFMVALLLIELYPDSLLMVVAYGLLENLSSLLLSPVVGTYLDRRERLPGARAMLFLQNQAICASALAALLLLWRGKDGWEPEWIWWALLWTLTVLGALSTVGNSGVQIAMERESVAALCAGAGPTALSDLNSLMRAIDLGVVLAAPFGAGVLMTFAGPLPAAAVMAAYCASAFVPEVLLLQWAFHASPALRAPKAAAATAASDAQSTAVTADPEGSPDGDDVSAVQGEGEASLGQPLLPGSSSAPRKQGTLGRIVRHIKIYGGAWRTYAVQPIALPCVALAVLYMSVLSLHALMTSYLKWSGLTEAEVSVYRGAGALTGLAATVLFPLLQRTVGLRAAAVVGITEQLACLAAGVLPVALAALAAAQASGGGWRPAPASVRLLVAGVVGSRTGLWLFDLALMQLIQEEVPQSQLGTVYGVQNSLQAGFELLSFVAALACPDPTRFHWLMLLSLGSVGLSCALTWAHVASRGMEFFSAPRAPLPTTKLTLKVQLLTPGVARLIGRQLPCLEELVLPCGDPDPPAAAASAAAAPPPPPPPLLPALRRLELVQATVYVETNSGAWVQLPVCPVAELPVGLLAALSARSAAAVTELSLHAKAFGAVVMVPQLSAVTQLRALELHASHADERWCWMTLAALASMLAPLSGLRSLTLGGEFSSSPIHSLKNYTKLSGLEELHLSNAVLQPDSSLAELRALTRLTVGRLVLPEAEEEPQAAPEGLRVLPLEHGRQQTLEDLLGLRLPADAELQFGDLHYHMFMADDGYDGRMGAEVEEVLCRIGAVLRLTLSYCSLPASVPAEAEQRFQQPGRSLVLMGPA</sequence>
<feature type="transmembrane region" description="Helical" evidence="9">
    <location>
        <begin position="57"/>
        <end position="83"/>
    </location>
</feature>
<feature type="region of interest" description="Disordered" evidence="8">
    <location>
        <begin position="248"/>
        <end position="268"/>
    </location>
</feature>
<evidence type="ECO:0000256" key="6">
    <source>
        <dbReference type="ARBA" id="ARBA00022989"/>
    </source>
</evidence>
<protein>
    <recommendedName>
        <fullName evidence="12">Solute carrier family 40 protein</fullName>
    </recommendedName>
</protein>
<evidence type="ECO:0000256" key="5">
    <source>
        <dbReference type="ARBA" id="ARBA00022692"/>
    </source>
</evidence>
<organism evidence="10 11">
    <name type="scientific">Edaphochlamys debaryana</name>
    <dbReference type="NCBI Taxonomy" id="47281"/>
    <lineage>
        <taxon>Eukaryota</taxon>
        <taxon>Viridiplantae</taxon>
        <taxon>Chlorophyta</taxon>
        <taxon>core chlorophytes</taxon>
        <taxon>Chlorophyceae</taxon>
        <taxon>CS clade</taxon>
        <taxon>Chlamydomonadales</taxon>
        <taxon>Chlamydomonadales incertae sedis</taxon>
        <taxon>Edaphochlamys</taxon>
    </lineage>
</organism>
<keyword evidence="11" id="KW-1185">Reference proteome</keyword>
<comment type="subcellular location">
    <subcellularLocation>
        <location evidence="2">Cytoplasm</location>
        <location evidence="2">Cytoskeleton</location>
        <location evidence="2">Cilium axoneme</location>
    </subcellularLocation>
    <subcellularLocation>
        <location evidence="1">Membrane</location>
        <topology evidence="1">Multi-pass membrane protein</topology>
    </subcellularLocation>
</comment>
<keyword evidence="4" id="KW-0813">Transport</keyword>
<keyword evidence="5 9" id="KW-0812">Transmembrane</keyword>
<comment type="caution">
    <text evidence="10">The sequence shown here is derived from an EMBL/GenBank/DDBJ whole genome shotgun (WGS) entry which is preliminary data.</text>
</comment>
<feature type="transmembrane region" description="Helical" evidence="9">
    <location>
        <begin position="125"/>
        <end position="144"/>
    </location>
</feature>
<gene>
    <name evidence="10" type="ORF">HYH03_006940</name>
</gene>
<feature type="transmembrane region" description="Helical" evidence="9">
    <location>
        <begin position="95"/>
        <end position="113"/>
    </location>
</feature>
<name>A0A835Y4G4_9CHLO</name>
<dbReference type="EMBL" id="JAEHOE010000027">
    <property type="protein sequence ID" value="KAG2495007.1"/>
    <property type="molecule type" value="Genomic_DNA"/>
</dbReference>
<dbReference type="SUPFAM" id="SSF103473">
    <property type="entry name" value="MFS general substrate transporter"/>
    <property type="match status" value="1"/>
</dbReference>
<evidence type="ECO:0000313" key="11">
    <source>
        <dbReference type="Proteomes" id="UP000612055"/>
    </source>
</evidence>
<dbReference type="InterPro" id="IPR009716">
    <property type="entry name" value="Ferroportin-1"/>
</dbReference>
<dbReference type="GO" id="GO:0016020">
    <property type="term" value="C:membrane"/>
    <property type="evidence" value="ECO:0007669"/>
    <property type="project" value="UniProtKB-SubCell"/>
</dbReference>
<evidence type="ECO:0008006" key="12">
    <source>
        <dbReference type="Google" id="ProtNLM"/>
    </source>
</evidence>
<evidence type="ECO:0000256" key="9">
    <source>
        <dbReference type="SAM" id="Phobius"/>
    </source>
</evidence>
<keyword evidence="6 9" id="KW-1133">Transmembrane helix</keyword>
<dbReference type="Proteomes" id="UP000612055">
    <property type="component" value="Unassembled WGS sequence"/>
</dbReference>
<evidence type="ECO:0000256" key="7">
    <source>
        <dbReference type="ARBA" id="ARBA00023136"/>
    </source>
</evidence>
<dbReference type="GO" id="GO:0005930">
    <property type="term" value="C:axoneme"/>
    <property type="evidence" value="ECO:0007669"/>
    <property type="project" value="UniProtKB-SubCell"/>
</dbReference>
<keyword evidence="7 9" id="KW-0472">Membrane</keyword>
<dbReference type="OrthoDB" id="648861at2759"/>
<dbReference type="AlphaFoldDB" id="A0A835Y4G4"/>
<evidence type="ECO:0000313" key="10">
    <source>
        <dbReference type="EMBL" id="KAG2495007.1"/>
    </source>
</evidence>
<proteinExistence type="inferred from homology"/>
<dbReference type="GO" id="GO:0005381">
    <property type="term" value="F:iron ion transmembrane transporter activity"/>
    <property type="evidence" value="ECO:0007669"/>
    <property type="project" value="InterPro"/>
</dbReference>
<feature type="transmembrane region" description="Helical" evidence="9">
    <location>
        <begin position="204"/>
        <end position="226"/>
    </location>
</feature>
<dbReference type="Pfam" id="PF06963">
    <property type="entry name" value="FPN1"/>
    <property type="match status" value="1"/>
</dbReference>
<dbReference type="Gene3D" id="3.80.10.10">
    <property type="entry name" value="Ribonuclease Inhibitor"/>
    <property type="match status" value="1"/>
</dbReference>
<evidence type="ECO:0000256" key="8">
    <source>
        <dbReference type="SAM" id="MobiDB-lite"/>
    </source>
</evidence>
<reference evidence="10" key="1">
    <citation type="journal article" date="2020" name="bioRxiv">
        <title>Comparative genomics of Chlamydomonas.</title>
        <authorList>
            <person name="Craig R.J."/>
            <person name="Hasan A.R."/>
            <person name="Ness R.W."/>
            <person name="Keightley P.D."/>
        </authorList>
    </citation>
    <scope>NUCLEOTIDE SEQUENCE</scope>
    <source>
        <strain evidence="10">CCAP 11/70</strain>
    </source>
</reference>
<dbReference type="InterPro" id="IPR036259">
    <property type="entry name" value="MFS_trans_sf"/>
</dbReference>
<dbReference type="Gene3D" id="1.20.1250.20">
    <property type="entry name" value="MFS general substrate transporter like domains"/>
    <property type="match status" value="1"/>
</dbReference>
<dbReference type="PANTHER" id="PTHR11660:SF57">
    <property type="entry name" value="SOLUTE CARRIER FAMILY 40 MEMBER"/>
    <property type="match status" value="1"/>
</dbReference>
<comment type="similarity">
    <text evidence="3">Belongs to the ferroportin (FP) (TC 2.A.100) family. SLC40A subfamily.</text>
</comment>
<feature type="transmembrane region" description="Helical" evidence="9">
    <location>
        <begin position="352"/>
        <end position="371"/>
    </location>
</feature>
<feature type="transmembrane region" description="Helical" evidence="9">
    <location>
        <begin position="315"/>
        <end position="340"/>
    </location>
</feature>
<evidence type="ECO:0000256" key="2">
    <source>
        <dbReference type="ARBA" id="ARBA00004430"/>
    </source>
</evidence>